<dbReference type="OrthoDB" id="6086776at2759"/>
<evidence type="ECO:0000313" key="8">
    <source>
        <dbReference type="Proteomes" id="UP000281553"/>
    </source>
</evidence>
<evidence type="ECO:0000256" key="2">
    <source>
        <dbReference type="ARBA" id="ARBA00023015"/>
    </source>
</evidence>
<accession>A0A3P7LYQ1</accession>
<dbReference type="PANTHER" id="PTHR15741">
    <property type="entry name" value="BASIC HELIX-LOOP-HELIX ZIP TRANSCRIPTION FACTOR"/>
    <property type="match status" value="1"/>
</dbReference>
<evidence type="ECO:0000256" key="1">
    <source>
        <dbReference type="ARBA" id="ARBA00004123"/>
    </source>
</evidence>
<dbReference type="Proteomes" id="UP000281553">
    <property type="component" value="Unassembled WGS sequence"/>
</dbReference>
<dbReference type="CDD" id="cd21739">
    <property type="entry name" value="NES2-NLS_ChREBP-like"/>
    <property type="match status" value="1"/>
</dbReference>
<organism evidence="7 8">
    <name type="scientific">Dibothriocephalus latus</name>
    <name type="common">Fish tapeworm</name>
    <name type="synonym">Diphyllobothrium latum</name>
    <dbReference type="NCBI Taxonomy" id="60516"/>
    <lineage>
        <taxon>Eukaryota</taxon>
        <taxon>Metazoa</taxon>
        <taxon>Spiralia</taxon>
        <taxon>Lophotrochozoa</taxon>
        <taxon>Platyhelminthes</taxon>
        <taxon>Cestoda</taxon>
        <taxon>Eucestoda</taxon>
        <taxon>Diphyllobothriidea</taxon>
        <taxon>Diphyllobothriidae</taxon>
        <taxon>Dibothriocephalus</taxon>
    </lineage>
</organism>
<gene>
    <name evidence="7" type="ORF">DILT_LOCUS7112</name>
</gene>
<evidence type="ECO:0000256" key="4">
    <source>
        <dbReference type="ARBA" id="ARBA00023163"/>
    </source>
</evidence>
<dbReference type="GO" id="GO:0000978">
    <property type="term" value="F:RNA polymerase II cis-regulatory region sequence-specific DNA binding"/>
    <property type="evidence" value="ECO:0007669"/>
    <property type="project" value="TreeGrafter"/>
</dbReference>
<dbReference type="GO" id="GO:0005634">
    <property type="term" value="C:nucleus"/>
    <property type="evidence" value="ECO:0007669"/>
    <property type="project" value="UniProtKB-SubCell"/>
</dbReference>
<evidence type="ECO:0008006" key="9">
    <source>
        <dbReference type="Google" id="ProtNLM"/>
    </source>
</evidence>
<sequence>MCAASHAILDRHNEIQSGQFMISKLEDSESESEDVDGQLLEDSDHVSSERANGLPEFDSLQSLFKCLSVAYVENLTSPRWSHFKGAKFALKNKIRLNNIIWREYHMQYVKQLRPIIVQFQVPLCDPLHNKAEGIVMEGKFWKRHTKTLCNEYRRWRTFFRDLKLSKDRKPGAVLTADHEAAALDFQNACEYTPKPSFLDDFDLANDILRSPNAIDPNLLDELMMDFEGSLDQPVPPSNIDSSPSLDASFQLPCNADFNASSQLALPNATSSQSHPQTANQIFSPSQQFPQRLKACGGSLSPPYSPQQSNQAIGVASSKNLRGRHSVGKKVQFGEASVNRVSLIQSTSSDPCACMNRPGPDQTYPFPSLKRQLTSTLPSSKLTEQVTEKA</sequence>
<keyword evidence="4" id="KW-0804">Transcription</keyword>
<name>A0A3P7LYQ1_DIBLA</name>
<keyword evidence="8" id="KW-1185">Reference proteome</keyword>
<keyword evidence="2" id="KW-0805">Transcription regulation</keyword>
<evidence type="ECO:0000256" key="3">
    <source>
        <dbReference type="ARBA" id="ARBA00023125"/>
    </source>
</evidence>
<feature type="region of interest" description="Disordered" evidence="6">
    <location>
        <begin position="351"/>
        <end position="389"/>
    </location>
</feature>
<dbReference type="PANTHER" id="PTHR15741:SF37">
    <property type="entry name" value="LD38259P"/>
    <property type="match status" value="1"/>
</dbReference>
<evidence type="ECO:0000256" key="6">
    <source>
        <dbReference type="SAM" id="MobiDB-lite"/>
    </source>
</evidence>
<keyword evidence="3" id="KW-0238">DNA-binding</keyword>
<dbReference type="GO" id="GO:0000981">
    <property type="term" value="F:DNA-binding transcription factor activity, RNA polymerase II-specific"/>
    <property type="evidence" value="ECO:0007669"/>
    <property type="project" value="TreeGrafter"/>
</dbReference>
<evidence type="ECO:0000313" key="7">
    <source>
        <dbReference type="EMBL" id="VDN11281.1"/>
    </source>
</evidence>
<comment type="subcellular location">
    <subcellularLocation>
        <location evidence="1">Nucleus</location>
    </subcellularLocation>
</comment>
<dbReference type="AlphaFoldDB" id="A0A3P7LYQ1"/>
<proteinExistence type="predicted"/>
<feature type="non-terminal residue" evidence="7">
    <location>
        <position position="389"/>
    </location>
</feature>
<protein>
    <recommendedName>
        <fullName evidence="9">MLX-interacting protein</fullName>
    </recommendedName>
</protein>
<reference evidence="7 8" key="1">
    <citation type="submission" date="2018-11" db="EMBL/GenBank/DDBJ databases">
        <authorList>
            <consortium name="Pathogen Informatics"/>
        </authorList>
    </citation>
    <scope>NUCLEOTIDE SEQUENCE [LARGE SCALE GENOMIC DNA]</scope>
</reference>
<dbReference type="InterPro" id="IPR052207">
    <property type="entry name" value="Max-like/E-box_TFs"/>
</dbReference>
<feature type="compositionally biased region" description="Polar residues" evidence="6">
    <location>
        <begin position="370"/>
        <end position="389"/>
    </location>
</feature>
<keyword evidence="5" id="KW-0539">Nucleus</keyword>
<evidence type="ECO:0000256" key="5">
    <source>
        <dbReference type="ARBA" id="ARBA00023242"/>
    </source>
</evidence>
<dbReference type="EMBL" id="UYRU01051128">
    <property type="protein sequence ID" value="VDN11281.1"/>
    <property type="molecule type" value="Genomic_DNA"/>
</dbReference>